<dbReference type="Pfam" id="PF05347">
    <property type="entry name" value="Complex1_LYR"/>
    <property type="match status" value="1"/>
</dbReference>
<evidence type="ECO:0000256" key="1">
    <source>
        <dbReference type="ARBA" id="ARBA00002920"/>
    </source>
</evidence>
<keyword evidence="6" id="KW-0813">Transport</keyword>
<reference evidence="18 19" key="1">
    <citation type="journal article" date="2016" name="Mol. Biol. Evol.">
        <title>Comparative Genomics of Early-Diverging Mushroom-Forming Fungi Provides Insights into the Origins of Lignocellulose Decay Capabilities.</title>
        <authorList>
            <person name="Nagy L.G."/>
            <person name="Riley R."/>
            <person name="Tritt A."/>
            <person name="Adam C."/>
            <person name="Daum C."/>
            <person name="Floudas D."/>
            <person name="Sun H."/>
            <person name="Yadav J.S."/>
            <person name="Pangilinan J."/>
            <person name="Larsson K.H."/>
            <person name="Matsuura K."/>
            <person name="Barry K."/>
            <person name="Labutti K."/>
            <person name="Kuo R."/>
            <person name="Ohm R.A."/>
            <person name="Bhattacharya S.S."/>
            <person name="Shirouzu T."/>
            <person name="Yoshinaga Y."/>
            <person name="Martin F.M."/>
            <person name="Grigoriev I.V."/>
            <person name="Hibbett D.S."/>
        </authorList>
    </citation>
    <scope>NUCLEOTIDE SEQUENCE [LARGE SCALE GENOMIC DNA]</scope>
    <source>
        <strain evidence="18 19">HHB12029</strain>
    </source>
</reference>
<gene>
    <name evidence="18" type="ORF">EXIGLDRAFT_702640</name>
</gene>
<comment type="subunit">
    <text evidence="4">Mammalian complex I is composed of 45 different subunits.</text>
</comment>
<dbReference type="PANTHER" id="PTHR12868:SF0">
    <property type="entry name" value="NADH DEHYDROGENASE [UBIQUINONE] 1 BETA SUBCOMPLEX SUBUNIT 9"/>
    <property type="match status" value="1"/>
</dbReference>
<evidence type="ECO:0000313" key="19">
    <source>
        <dbReference type="Proteomes" id="UP000077266"/>
    </source>
</evidence>
<keyword evidence="7" id="KW-0597">Phosphoprotein</keyword>
<evidence type="ECO:0000256" key="11">
    <source>
        <dbReference type="ARBA" id="ARBA00022990"/>
    </source>
</evidence>
<keyword evidence="19" id="KW-1185">Reference proteome</keyword>
<comment type="similarity">
    <text evidence="3">Belongs to the complex I LYR family.</text>
</comment>
<evidence type="ECO:0000256" key="6">
    <source>
        <dbReference type="ARBA" id="ARBA00022448"/>
    </source>
</evidence>
<evidence type="ECO:0000256" key="7">
    <source>
        <dbReference type="ARBA" id="ARBA00022553"/>
    </source>
</evidence>
<keyword evidence="12" id="KW-0496">Mitochondrion</keyword>
<evidence type="ECO:0000256" key="8">
    <source>
        <dbReference type="ARBA" id="ARBA00022660"/>
    </source>
</evidence>
<evidence type="ECO:0000256" key="10">
    <source>
        <dbReference type="ARBA" id="ARBA00022982"/>
    </source>
</evidence>
<dbReference type="AlphaFoldDB" id="A0A165CFA5"/>
<dbReference type="OrthoDB" id="13598at2759"/>
<evidence type="ECO:0000256" key="15">
    <source>
        <dbReference type="ARBA" id="ARBA00032528"/>
    </source>
</evidence>
<dbReference type="Proteomes" id="UP000077266">
    <property type="component" value="Unassembled WGS sequence"/>
</dbReference>
<keyword evidence="11" id="KW-0007">Acetylation</keyword>
<evidence type="ECO:0000256" key="13">
    <source>
        <dbReference type="ARBA" id="ARBA00023136"/>
    </source>
</evidence>
<dbReference type="STRING" id="1314781.A0A165CFA5"/>
<proteinExistence type="inferred from homology"/>
<feature type="domain" description="Complex 1 LYR protein" evidence="17">
    <location>
        <begin position="16"/>
        <end position="72"/>
    </location>
</feature>
<feature type="region of interest" description="Disordered" evidence="16">
    <location>
        <begin position="93"/>
        <end position="133"/>
    </location>
</feature>
<keyword evidence="10" id="KW-0249">Electron transport</keyword>
<evidence type="ECO:0000256" key="3">
    <source>
        <dbReference type="ARBA" id="ARBA00009508"/>
    </source>
</evidence>
<sequence length="133" mass="15579">MTSLAAPFTAAHRSYVKSLYRRILKNDLDWVVQRDIWRWRALQIRARFESNRNVHDPRALTLILERAEAQLAKDKHPDPYIVAAFPGGTKWERNLPVEPATPADYDEVHHDKPEPVWYPQGDRDPEEIHTFSP</sequence>
<comment type="function">
    <text evidence="1">Accessory subunit of the mitochondrial membrane respiratory chain NADH dehydrogenase (Complex I), that is believed to be not involved in catalysis. Complex I functions in the transfer of electrons from NADH to the respiratory chain. The immediate electron acceptor for the enzyme is believed to be ubiquinone.</text>
</comment>
<evidence type="ECO:0000256" key="14">
    <source>
        <dbReference type="ARBA" id="ARBA00030192"/>
    </source>
</evidence>
<dbReference type="InParanoid" id="A0A165CFA5"/>
<keyword evidence="13" id="KW-0472">Membrane</keyword>
<comment type="subcellular location">
    <subcellularLocation>
        <location evidence="2">Mitochondrion inner membrane</location>
        <topology evidence="2">Peripheral membrane protein</topology>
        <orientation evidence="2">Matrix side</orientation>
    </subcellularLocation>
</comment>
<dbReference type="EMBL" id="KV426329">
    <property type="protein sequence ID" value="KZV82363.1"/>
    <property type="molecule type" value="Genomic_DNA"/>
</dbReference>
<keyword evidence="9" id="KW-0999">Mitochondrion inner membrane</keyword>
<keyword evidence="8" id="KW-0679">Respiratory chain</keyword>
<dbReference type="PANTHER" id="PTHR12868">
    <property type="entry name" value="NADH-UBIQUINONE OXIDOREDUCTASE B22 SUBUNIT"/>
    <property type="match status" value="1"/>
</dbReference>
<evidence type="ECO:0000256" key="2">
    <source>
        <dbReference type="ARBA" id="ARBA00004443"/>
    </source>
</evidence>
<feature type="compositionally biased region" description="Basic and acidic residues" evidence="16">
    <location>
        <begin position="121"/>
        <end position="133"/>
    </location>
</feature>
<evidence type="ECO:0000259" key="17">
    <source>
        <dbReference type="Pfam" id="PF05347"/>
    </source>
</evidence>
<dbReference type="GO" id="GO:0006120">
    <property type="term" value="P:mitochondrial electron transport, NADH to ubiquinone"/>
    <property type="evidence" value="ECO:0007669"/>
    <property type="project" value="InterPro"/>
</dbReference>
<dbReference type="InterPro" id="IPR008011">
    <property type="entry name" value="Complex1_LYR_dom"/>
</dbReference>
<evidence type="ECO:0000256" key="4">
    <source>
        <dbReference type="ARBA" id="ARBA00011790"/>
    </source>
</evidence>
<dbReference type="InterPro" id="IPR033034">
    <property type="entry name" value="NDUFB9"/>
</dbReference>
<evidence type="ECO:0000256" key="16">
    <source>
        <dbReference type="SAM" id="MobiDB-lite"/>
    </source>
</evidence>
<evidence type="ECO:0000256" key="5">
    <source>
        <dbReference type="ARBA" id="ARBA00018684"/>
    </source>
</evidence>
<protein>
    <recommendedName>
        <fullName evidence="5">NADH dehydrogenase [ubiquinone] 1 beta subcomplex subunit 9</fullName>
    </recommendedName>
    <alternativeName>
        <fullName evidence="14">Complex I-B22</fullName>
    </alternativeName>
    <alternativeName>
        <fullName evidence="15">NADH-ubiquinone oxidoreductase B22 subunit</fullName>
    </alternativeName>
</protein>
<dbReference type="InterPro" id="IPR045292">
    <property type="entry name" value="Complex1_LYR_NDUFB9_LYRM3"/>
</dbReference>
<name>A0A165CFA5_EXIGL</name>
<evidence type="ECO:0000256" key="12">
    <source>
        <dbReference type="ARBA" id="ARBA00023128"/>
    </source>
</evidence>
<evidence type="ECO:0000256" key="9">
    <source>
        <dbReference type="ARBA" id="ARBA00022792"/>
    </source>
</evidence>
<dbReference type="GO" id="GO:0005743">
    <property type="term" value="C:mitochondrial inner membrane"/>
    <property type="evidence" value="ECO:0007669"/>
    <property type="project" value="UniProtKB-SubCell"/>
</dbReference>
<accession>A0A165CFA5</accession>
<dbReference type="CDD" id="cd20263">
    <property type="entry name" value="Complex1_LYR_NDUFB9_LYRM3"/>
    <property type="match status" value="1"/>
</dbReference>
<evidence type="ECO:0000313" key="18">
    <source>
        <dbReference type="EMBL" id="KZV82363.1"/>
    </source>
</evidence>
<organism evidence="18 19">
    <name type="scientific">Exidia glandulosa HHB12029</name>
    <dbReference type="NCBI Taxonomy" id="1314781"/>
    <lineage>
        <taxon>Eukaryota</taxon>
        <taxon>Fungi</taxon>
        <taxon>Dikarya</taxon>
        <taxon>Basidiomycota</taxon>
        <taxon>Agaricomycotina</taxon>
        <taxon>Agaricomycetes</taxon>
        <taxon>Auriculariales</taxon>
        <taxon>Exidiaceae</taxon>
        <taxon>Exidia</taxon>
    </lineage>
</organism>